<dbReference type="EMBL" id="JADQBC010000011">
    <property type="protein sequence ID" value="MBR8826783.1"/>
    <property type="molecule type" value="Genomic_DNA"/>
</dbReference>
<dbReference type="AlphaFoldDB" id="A0A941JNW5"/>
<proteinExistence type="predicted"/>
<dbReference type="Proteomes" id="UP000767446">
    <property type="component" value="Unassembled WGS sequence"/>
</dbReference>
<evidence type="ECO:0000313" key="1">
    <source>
        <dbReference type="EMBL" id="MBR8826783.1"/>
    </source>
</evidence>
<evidence type="ECO:0000313" key="2">
    <source>
        <dbReference type="Proteomes" id="UP000767446"/>
    </source>
</evidence>
<sequence length="162" mass="18046">MFSHLKTFLLLVIILLLSLNIFFSSPVLASIRETEEAPGQVLIQSRHTLQDFEGNSWQVVLFKRVKPDHSASVSLRLVGFPGNVEFSHPQPLIIAVGSEIKSAEDMFAQLAPAPNVGQYDFTEIITELSPNLSLRLSLPLNNQSLELKVPSVVVLEWLKVNE</sequence>
<dbReference type="Pfam" id="PF11320">
    <property type="entry name" value="DUF3122"/>
    <property type="match status" value="1"/>
</dbReference>
<reference evidence="1" key="1">
    <citation type="submission" date="2021-02" db="EMBL/GenBank/DDBJ databases">
        <title>Metagenome analyses of Stigonema ocellatum DSM 106950, Chlorogloea purpurea SAG 13.99 and Gomphosphaeria aponina DSM 107014.</title>
        <authorList>
            <person name="Marter P."/>
            <person name="Huang S."/>
        </authorList>
    </citation>
    <scope>NUCLEOTIDE SEQUENCE</scope>
    <source>
        <strain evidence="1">JP213</strain>
    </source>
</reference>
<gene>
    <name evidence="1" type="ORF">DSM107014_02585</name>
</gene>
<comment type="caution">
    <text evidence="1">The sequence shown here is derived from an EMBL/GenBank/DDBJ whole genome shotgun (WGS) entry which is preliminary data.</text>
</comment>
<name>A0A941JNW5_9CHRO</name>
<dbReference type="InterPro" id="IPR021469">
    <property type="entry name" value="DUF3122"/>
</dbReference>
<organism evidence="1 2">
    <name type="scientific">Gomphosphaeria aponina SAG 52.96 = DSM 107014</name>
    <dbReference type="NCBI Taxonomy" id="1521640"/>
    <lineage>
        <taxon>Bacteria</taxon>
        <taxon>Bacillati</taxon>
        <taxon>Cyanobacteriota</taxon>
        <taxon>Cyanophyceae</taxon>
        <taxon>Oscillatoriophycideae</taxon>
        <taxon>Chroococcales</taxon>
        <taxon>Gomphosphaeriaceae</taxon>
        <taxon>Gomphosphaeria</taxon>
    </lineage>
</organism>
<accession>A0A941JNW5</accession>
<protein>
    <submittedName>
        <fullName evidence="1">DUF3122 domain-containing protein</fullName>
    </submittedName>
</protein>